<dbReference type="AlphaFoldDB" id="A0A379LGW3"/>
<accession>A0A379LGW3</accession>
<organism evidence="1 2">
    <name type="scientific">Psychrobacter phenylpyruvicus</name>
    <dbReference type="NCBI Taxonomy" id="29432"/>
    <lineage>
        <taxon>Bacteria</taxon>
        <taxon>Pseudomonadati</taxon>
        <taxon>Pseudomonadota</taxon>
        <taxon>Gammaproteobacteria</taxon>
        <taxon>Moraxellales</taxon>
        <taxon>Moraxellaceae</taxon>
        <taxon>Psychrobacter</taxon>
    </lineage>
</organism>
<dbReference type="Proteomes" id="UP000254123">
    <property type="component" value="Unassembled WGS sequence"/>
</dbReference>
<evidence type="ECO:0000313" key="1">
    <source>
        <dbReference type="EMBL" id="SUD89796.1"/>
    </source>
</evidence>
<name>A0A379LGW3_9GAMM</name>
<sequence length="211" mass="24193">MAQREINCGNYRLTRADSSGHKCVSVPTKRVLTPGEIAMATKVFANSIDYSIVYIHNEEYLPFGWQKDNTIMTPDGELYYPKGHYKSDYSTESNNYKHLFIHEMVHVWQYQLGYNVKWEGACLHLNNMFGGSDPYPYVLDTAKKLCDYNMEQQGDIIADYFVYYCLSLPLAQAAAIVSDSGYRNRNNRNEYLVVLSDFLSDPSNTTNLPNS</sequence>
<proteinExistence type="predicted"/>
<dbReference type="RefSeq" id="WP_051584492.1">
    <property type="nucleotide sequence ID" value="NZ_CAJHAQ010000001.1"/>
</dbReference>
<keyword evidence="2" id="KW-1185">Reference proteome</keyword>
<evidence type="ECO:0000313" key="2">
    <source>
        <dbReference type="Proteomes" id="UP000254123"/>
    </source>
</evidence>
<reference evidence="1 2" key="1">
    <citation type="submission" date="2018-06" db="EMBL/GenBank/DDBJ databases">
        <authorList>
            <consortium name="Pathogen Informatics"/>
            <person name="Doyle S."/>
        </authorList>
    </citation>
    <scope>NUCLEOTIDE SEQUENCE [LARGE SCALE GENOMIC DNA]</scope>
    <source>
        <strain evidence="1 2">NCTC10526</strain>
    </source>
</reference>
<dbReference type="EMBL" id="UGVC01000001">
    <property type="protein sequence ID" value="SUD89796.1"/>
    <property type="molecule type" value="Genomic_DNA"/>
</dbReference>
<gene>
    <name evidence="1" type="ORF">NCTC10526_00095</name>
</gene>
<dbReference type="STRING" id="1123034.GCA_000685805_01944"/>
<protein>
    <recommendedName>
        <fullName evidence="3">Type IV secretion protein Rhs</fullName>
    </recommendedName>
</protein>
<evidence type="ECO:0008006" key="3">
    <source>
        <dbReference type="Google" id="ProtNLM"/>
    </source>
</evidence>